<dbReference type="InterPro" id="IPR009057">
    <property type="entry name" value="Homeodomain-like_sf"/>
</dbReference>
<evidence type="ECO:0000313" key="5">
    <source>
        <dbReference type="EMBL" id="PPJ21690.1"/>
    </source>
</evidence>
<evidence type="ECO:0000313" key="6">
    <source>
        <dbReference type="Proteomes" id="UP000238356"/>
    </source>
</evidence>
<dbReference type="SUPFAM" id="SSF46689">
    <property type="entry name" value="Homeodomain-like"/>
    <property type="match status" value="1"/>
</dbReference>
<dbReference type="Gene3D" id="1.10.10.60">
    <property type="entry name" value="Homeodomain-like"/>
    <property type="match status" value="1"/>
</dbReference>
<dbReference type="SUPFAM" id="SSF51215">
    <property type="entry name" value="Regulatory protein AraC"/>
    <property type="match status" value="1"/>
</dbReference>
<accession>A0A2S5ZW09</accession>
<dbReference type="EMBL" id="PSZD01000035">
    <property type="protein sequence ID" value="PPJ21690.1"/>
    <property type="molecule type" value="Genomic_DNA"/>
</dbReference>
<gene>
    <name evidence="5" type="ORF">C5F51_33265</name>
</gene>
<dbReference type="SMART" id="SM00342">
    <property type="entry name" value="HTH_ARAC"/>
    <property type="match status" value="1"/>
</dbReference>
<dbReference type="PANTHER" id="PTHR46796">
    <property type="entry name" value="HTH-TYPE TRANSCRIPTIONAL ACTIVATOR RHAS-RELATED"/>
    <property type="match status" value="1"/>
</dbReference>
<keyword evidence="1" id="KW-0805">Transcription regulation</keyword>
<dbReference type="InterPro" id="IPR018060">
    <property type="entry name" value="HTH_AraC"/>
</dbReference>
<organism evidence="5 6">
    <name type="scientific">Nocardia nova</name>
    <dbReference type="NCBI Taxonomy" id="37330"/>
    <lineage>
        <taxon>Bacteria</taxon>
        <taxon>Bacillati</taxon>
        <taxon>Actinomycetota</taxon>
        <taxon>Actinomycetes</taxon>
        <taxon>Mycobacteriales</taxon>
        <taxon>Nocardiaceae</taxon>
        <taxon>Nocardia</taxon>
    </lineage>
</organism>
<dbReference type="InterPro" id="IPR037923">
    <property type="entry name" value="HTH-like"/>
</dbReference>
<protein>
    <submittedName>
        <fullName evidence="5">AraC family transcriptional regulator</fullName>
    </submittedName>
</protein>
<dbReference type="AlphaFoldDB" id="A0A2S5ZW09"/>
<keyword evidence="2" id="KW-0238">DNA-binding</keyword>
<evidence type="ECO:0000256" key="2">
    <source>
        <dbReference type="ARBA" id="ARBA00023125"/>
    </source>
</evidence>
<name>A0A2S5ZW09_9NOCA</name>
<comment type="caution">
    <text evidence="5">The sequence shown here is derived from an EMBL/GenBank/DDBJ whole genome shotgun (WGS) entry which is preliminary data.</text>
</comment>
<evidence type="ECO:0000256" key="1">
    <source>
        <dbReference type="ARBA" id="ARBA00023015"/>
    </source>
</evidence>
<keyword evidence="3" id="KW-0804">Transcription</keyword>
<dbReference type="GO" id="GO:0043565">
    <property type="term" value="F:sequence-specific DNA binding"/>
    <property type="evidence" value="ECO:0007669"/>
    <property type="project" value="InterPro"/>
</dbReference>
<dbReference type="GO" id="GO:0003700">
    <property type="term" value="F:DNA-binding transcription factor activity"/>
    <property type="evidence" value="ECO:0007669"/>
    <property type="project" value="InterPro"/>
</dbReference>
<reference evidence="5 6" key="1">
    <citation type="submission" date="2018-02" db="EMBL/GenBank/DDBJ databases">
        <title>8 Nocardia nova and 1 Nocardia cyriacigeorgica strain used for evolution to TMP-SMX.</title>
        <authorList>
            <person name="Mehta H."/>
            <person name="Weng J."/>
            <person name="Shamoo Y."/>
        </authorList>
    </citation>
    <scope>NUCLEOTIDE SEQUENCE [LARGE SCALE GENOMIC DNA]</scope>
    <source>
        <strain evidence="5 6">BAA2227</strain>
    </source>
</reference>
<sequence>MQEEYGRAGAAGVAEMEAPGAGGEGVHRAPFWSDISIPLRSGRHDEVVLRPVMVETGQHVLGVGYAPAAAGRAVELRRLPDVFRGVVRHRPVRPDFHVVGVITGGAGRHAVDFRPDDLAAGAVFWLRPGQVHQVLDADRLHGTAILFTPDALAPGNRVATFADDPVRPSRWAVDPRDPLVTTALRHLELVLAAPSCARDIADALRLALTPLVAAARGAAADNGLVSAVFARFAAAVEAEFPRRHRVGDYERAVHAGTKTIDRSVRRARGISAKRYLDERLALEARRRLATTDVTVAALARELGFSEATNFVKFYRRMTGTTPASVRQ</sequence>
<keyword evidence="6" id="KW-1185">Reference proteome</keyword>
<dbReference type="PROSITE" id="PS01124">
    <property type="entry name" value="HTH_ARAC_FAMILY_2"/>
    <property type="match status" value="1"/>
</dbReference>
<evidence type="ECO:0000256" key="3">
    <source>
        <dbReference type="ARBA" id="ARBA00023163"/>
    </source>
</evidence>
<dbReference type="Pfam" id="PF02311">
    <property type="entry name" value="AraC_binding"/>
    <property type="match status" value="1"/>
</dbReference>
<dbReference type="Proteomes" id="UP000238356">
    <property type="component" value="Unassembled WGS sequence"/>
</dbReference>
<evidence type="ECO:0000259" key="4">
    <source>
        <dbReference type="PROSITE" id="PS01124"/>
    </source>
</evidence>
<feature type="domain" description="HTH araC/xylS-type" evidence="4">
    <location>
        <begin position="230"/>
        <end position="327"/>
    </location>
</feature>
<proteinExistence type="predicted"/>
<dbReference type="InterPro" id="IPR003313">
    <property type="entry name" value="AraC-bd"/>
</dbReference>
<dbReference type="InterPro" id="IPR050204">
    <property type="entry name" value="AraC_XylS_family_regulators"/>
</dbReference>
<dbReference type="Pfam" id="PF12833">
    <property type="entry name" value="HTH_18"/>
    <property type="match status" value="1"/>
</dbReference>